<dbReference type="Gene3D" id="3.40.50.2000">
    <property type="entry name" value="Glycogen Phosphorylase B"/>
    <property type="match status" value="2"/>
</dbReference>
<feature type="transmembrane region" description="Helical" evidence="1">
    <location>
        <begin position="222"/>
        <end position="244"/>
    </location>
</feature>
<dbReference type="Proteomes" id="UP000010467">
    <property type="component" value="Chromosome"/>
</dbReference>
<keyword evidence="1" id="KW-0812">Transmembrane</keyword>
<name>K9ZWV9_DEIPD</name>
<gene>
    <name evidence="2" type="ordered locus">Deipe_0050</name>
</gene>
<evidence type="ECO:0000256" key="1">
    <source>
        <dbReference type="SAM" id="Phobius"/>
    </source>
</evidence>
<dbReference type="PATRIC" id="fig|937777.3.peg.54"/>
<dbReference type="AlphaFoldDB" id="K9ZWV9"/>
<dbReference type="SUPFAM" id="SSF53756">
    <property type="entry name" value="UDP-Glycosyltransferase/glycogen phosphorylase"/>
    <property type="match status" value="1"/>
</dbReference>
<organism evidence="2 3">
    <name type="scientific">Deinococcus peraridilitoris (strain DSM 19664 / LMG 22246 / CIP 109416 / KR-200)</name>
    <dbReference type="NCBI Taxonomy" id="937777"/>
    <lineage>
        <taxon>Bacteria</taxon>
        <taxon>Thermotogati</taxon>
        <taxon>Deinococcota</taxon>
        <taxon>Deinococci</taxon>
        <taxon>Deinococcales</taxon>
        <taxon>Deinococcaceae</taxon>
        <taxon>Deinococcus</taxon>
    </lineage>
</organism>
<protein>
    <recommendedName>
        <fullName evidence="4">Glycosyltransferase</fullName>
    </recommendedName>
</protein>
<dbReference type="EMBL" id="CP003382">
    <property type="protein sequence ID" value="AFZ65659.1"/>
    <property type="molecule type" value="Genomic_DNA"/>
</dbReference>
<evidence type="ECO:0000313" key="3">
    <source>
        <dbReference type="Proteomes" id="UP000010467"/>
    </source>
</evidence>
<keyword evidence="3" id="KW-1185">Reference proteome</keyword>
<proteinExistence type="predicted"/>
<dbReference type="HOGENOM" id="CLU_075562_0_0_0"/>
<reference evidence="3" key="1">
    <citation type="submission" date="2012-03" db="EMBL/GenBank/DDBJ databases">
        <title>Complete sequence of chromosome of Deinococcus peraridilitoris DSM 19664.</title>
        <authorList>
            <person name="Lucas S."/>
            <person name="Copeland A."/>
            <person name="Lapidus A."/>
            <person name="Glavina del Rio T."/>
            <person name="Dalin E."/>
            <person name="Tice H."/>
            <person name="Bruce D."/>
            <person name="Goodwin L."/>
            <person name="Pitluck S."/>
            <person name="Peters L."/>
            <person name="Mikhailova N."/>
            <person name="Lu M."/>
            <person name="Kyrpides N."/>
            <person name="Mavromatis K."/>
            <person name="Ivanova N."/>
            <person name="Brettin T."/>
            <person name="Detter J.C."/>
            <person name="Han C."/>
            <person name="Larimer F."/>
            <person name="Land M."/>
            <person name="Hauser L."/>
            <person name="Markowitz V."/>
            <person name="Cheng J.-F."/>
            <person name="Hugenholtz P."/>
            <person name="Woyke T."/>
            <person name="Wu D."/>
            <person name="Pukall R."/>
            <person name="Steenblock K."/>
            <person name="Brambilla E."/>
            <person name="Klenk H.-P."/>
            <person name="Eisen J.A."/>
        </authorList>
    </citation>
    <scope>NUCLEOTIDE SEQUENCE [LARGE SCALE GENOMIC DNA]</scope>
    <source>
        <strain evidence="3">DSM 19664 / LMG 22246 / CIP 109416 / KR-200</strain>
    </source>
</reference>
<dbReference type="STRING" id="937777.Deipe_0050"/>
<sequence>MRRLRILTWPVHGSCMYYVSHAPDDCYLPVSEDESGGSGGRGTNFWLDDNVHDIPLEEVGCTTFDVILFQARRPYEADQHRILSEAQRSIPRIYLEHDPPRESPTDTQHPVDDATMLLVHVTHFNDLMWDSGRTPTRVIEHGVTVPHEAHDTGELERGLVVINNIHQRGRRLGADVFERTRRELPLDLAGMDAERYGGWSLGLEELHLMQGRDRFLFNPIRYTSLGVAICEAMMIGMPVVGLAITEMVSTIRNSTNGFVGTDLRKVIGYASHLLRNPGLARELGAGGRRTACERFGIERFARDWSETFLDLAGRGAAHR</sequence>
<dbReference type="KEGG" id="dpd:Deipe_0050"/>
<keyword evidence="1" id="KW-0472">Membrane</keyword>
<evidence type="ECO:0008006" key="4">
    <source>
        <dbReference type="Google" id="ProtNLM"/>
    </source>
</evidence>
<accession>K9ZWV9</accession>
<dbReference type="OrthoDB" id="9794513at2"/>
<dbReference type="eggNOG" id="COG0438">
    <property type="taxonomic scope" value="Bacteria"/>
</dbReference>
<dbReference type="RefSeq" id="WP_015233970.1">
    <property type="nucleotide sequence ID" value="NC_019793.1"/>
</dbReference>
<keyword evidence="1" id="KW-1133">Transmembrane helix</keyword>
<evidence type="ECO:0000313" key="2">
    <source>
        <dbReference type="EMBL" id="AFZ65659.1"/>
    </source>
</evidence>